<accession>A0ACD1HGJ5</accession>
<organism evidence="1 2">
    <name type="scientific">Aspergillus aculeatinus CBS 121060</name>
    <dbReference type="NCBI Taxonomy" id="1448322"/>
    <lineage>
        <taxon>Eukaryota</taxon>
        <taxon>Fungi</taxon>
        <taxon>Dikarya</taxon>
        <taxon>Ascomycota</taxon>
        <taxon>Pezizomycotina</taxon>
        <taxon>Eurotiomycetes</taxon>
        <taxon>Eurotiomycetidae</taxon>
        <taxon>Eurotiales</taxon>
        <taxon>Aspergillaceae</taxon>
        <taxon>Aspergillus</taxon>
        <taxon>Aspergillus subgen. Circumdati</taxon>
    </lineage>
</organism>
<name>A0ACD1HGJ5_9EURO</name>
<dbReference type="Proteomes" id="UP000249661">
    <property type="component" value="Unassembled WGS sequence"/>
</dbReference>
<protein>
    <submittedName>
        <fullName evidence="1">Uncharacterized protein</fullName>
    </submittedName>
</protein>
<evidence type="ECO:0000313" key="1">
    <source>
        <dbReference type="EMBL" id="RAH72536.1"/>
    </source>
</evidence>
<sequence>MKFPTALILTSGLLAGVLAAPHQKSAMGSVDAIDPPMHGQPADHGAINTMPGSDASALILHNTVSPDHGAVLNPYREKRQDVYNTASDGNVLTGCVKDIATCLKRRHNCWMSCRADSRSPRWWLEGSVGFGKREAVFCVEFYVHASQVKSDRKMAEWFGALVYMVMHSRLSLVANAEST</sequence>
<evidence type="ECO:0000313" key="2">
    <source>
        <dbReference type="Proteomes" id="UP000249661"/>
    </source>
</evidence>
<keyword evidence="2" id="KW-1185">Reference proteome</keyword>
<dbReference type="EMBL" id="KZ824943">
    <property type="protein sequence ID" value="RAH72536.1"/>
    <property type="molecule type" value="Genomic_DNA"/>
</dbReference>
<gene>
    <name evidence="1" type="ORF">BO66DRAFT_399472</name>
</gene>
<proteinExistence type="predicted"/>
<reference evidence="1" key="1">
    <citation type="submission" date="2018-02" db="EMBL/GenBank/DDBJ databases">
        <title>The genomes of Aspergillus section Nigri reveals drivers in fungal speciation.</title>
        <authorList>
            <consortium name="DOE Joint Genome Institute"/>
            <person name="Vesth T.C."/>
            <person name="Nybo J."/>
            <person name="Theobald S."/>
            <person name="Brandl J."/>
            <person name="Frisvad J.C."/>
            <person name="Nielsen K.F."/>
            <person name="Lyhne E.K."/>
            <person name="Kogle M.E."/>
            <person name="Kuo A."/>
            <person name="Riley R."/>
            <person name="Clum A."/>
            <person name="Nolan M."/>
            <person name="Lipzen A."/>
            <person name="Salamov A."/>
            <person name="Henrissat B."/>
            <person name="Wiebenga A."/>
            <person name="De vries R.P."/>
            <person name="Grigoriev I.V."/>
            <person name="Mortensen U.H."/>
            <person name="Andersen M.R."/>
            <person name="Baker S.E."/>
        </authorList>
    </citation>
    <scope>NUCLEOTIDE SEQUENCE</scope>
    <source>
        <strain evidence="1">CBS 121060</strain>
    </source>
</reference>